<keyword evidence="4" id="KW-1185">Reference proteome</keyword>
<dbReference type="EMBL" id="OU898277">
    <property type="protein sequence ID" value="CAG9829450.1"/>
    <property type="molecule type" value="Genomic_DNA"/>
</dbReference>
<feature type="compositionally biased region" description="Low complexity" evidence="1">
    <location>
        <begin position="503"/>
        <end position="514"/>
    </location>
</feature>
<evidence type="ECO:0000256" key="1">
    <source>
        <dbReference type="SAM" id="MobiDB-lite"/>
    </source>
</evidence>
<evidence type="ECO:0000313" key="3">
    <source>
        <dbReference type="EMBL" id="CAG9829450.1"/>
    </source>
</evidence>
<organism evidence="3 4">
    <name type="scientific">Diabrotica balteata</name>
    <name type="common">Banded cucumber beetle</name>
    <dbReference type="NCBI Taxonomy" id="107213"/>
    <lineage>
        <taxon>Eukaryota</taxon>
        <taxon>Metazoa</taxon>
        <taxon>Ecdysozoa</taxon>
        <taxon>Arthropoda</taxon>
        <taxon>Hexapoda</taxon>
        <taxon>Insecta</taxon>
        <taxon>Pterygota</taxon>
        <taxon>Neoptera</taxon>
        <taxon>Endopterygota</taxon>
        <taxon>Coleoptera</taxon>
        <taxon>Polyphaga</taxon>
        <taxon>Cucujiformia</taxon>
        <taxon>Chrysomeloidea</taxon>
        <taxon>Chrysomelidae</taxon>
        <taxon>Galerucinae</taxon>
        <taxon>Diabroticina</taxon>
        <taxon>Diabroticites</taxon>
        <taxon>Diabrotica</taxon>
    </lineage>
</organism>
<feature type="compositionally biased region" description="Low complexity" evidence="1">
    <location>
        <begin position="617"/>
        <end position="632"/>
    </location>
</feature>
<gene>
    <name evidence="3" type="ORF">DIABBA_LOCUS3257</name>
</gene>
<reference evidence="3" key="1">
    <citation type="submission" date="2022-01" db="EMBL/GenBank/DDBJ databases">
        <authorList>
            <person name="King R."/>
        </authorList>
    </citation>
    <scope>NUCLEOTIDE SEQUENCE</scope>
</reference>
<feature type="region of interest" description="Disordered" evidence="1">
    <location>
        <begin position="490"/>
        <end position="514"/>
    </location>
</feature>
<name>A0A9N9SUD1_DIABA</name>
<accession>A0A9N9SUD1</accession>
<feature type="region of interest" description="Disordered" evidence="1">
    <location>
        <begin position="609"/>
        <end position="665"/>
    </location>
</feature>
<proteinExistence type="predicted"/>
<keyword evidence="2" id="KW-0732">Signal</keyword>
<feature type="chain" id="PRO_5040290714" evidence="2">
    <location>
        <begin position="17"/>
        <end position="665"/>
    </location>
</feature>
<feature type="signal peptide" evidence="2">
    <location>
        <begin position="1"/>
        <end position="16"/>
    </location>
</feature>
<sequence length="665" mass="75297">MKIPFLFVTVLGCSLAVPNGYYHQEYNYKTSQSSYKNNELQHKTDDQGYYKKDGDLENRYKPIEDSNSEHSEYINPKLQNGQYGLDTNSYGNMRADGTYGYGNQNSMGVEGLARSDRIYGSQAGYSTGYGTSYGSSNSHSYNTNSNLRMLTSRLQQELERDLREAVRQNSAYSQTRIDMSELERELRRNLTERLNNELNLKYGQQIVRSGMSYSMSGGRLQPTANYDNQELVDLKSQIENSLLNQLRTQYSQYSQHSYGSSSAYQHNGGAYVYPVTQRPVYYTTTYRPIYPTLTSERYVDTHSQQYNAVKTRYTPISNPESLTTIASRVQSQLDANLNNVLDETRRTHFSSSQQYSLTNPDVLLERLRNELRNNITYQLDDMISKNYGSQTQKDGYLYSVASNGAISTDYNYGLRDMENLKEQIQRNLINKLERDFESYRKSWSSSSSYNSQSSYGNSYGSAQPAYYEPGVKTGYNSGSGYNSASRYNSGSAYNTASQHNSASGYNSGGTTYSSGNMADLQRQLQADLSRQLNQALNQESHSSYSYTPQNYQSSLQDLSDQLNRNLTKHLQEYSASGSYAAYGNFDRSQMADLRAKLEESLMNQLRQGLQQSFQTHSSYSSSSSSSSSSSNSGGYRPVRGSNYQMGSYGNGYQSGRDSYDGHNYR</sequence>
<evidence type="ECO:0000313" key="4">
    <source>
        <dbReference type="Proteomes" id="UP001153709"/>
    </source>
</evidence>
<dbReference type="AlphaFoldDB" id="A0A9N9SUD1"/>
<evidence type="ECO:0000256" key="2">
    <source>
        <dbReference type="SAM" id="SignalP"/>
    </source>
</evidence>
<feature type="compositionally biased region" description="Polar residues" evidence="1">
    <location>
        <begin position="641"/>
        <end position="656"/>
    </location>
</feature>
<dbReference type="Proteomes" id="UP001153709">
    <property type="component" value="Chromosome 2"/>
</dbReference>
<protein>
    <submittedName>
        <fullName evidence="3">Uncharacterized protein</fullName>
    </submittedName>
</protein>